<dbReference type="Proteomes" id="UP000291301">
    <property type="component" value="Unassembled WGS sequence"/>
</dbReference>
<keyword evidence="4" id="KW-1185">Reference proteome</keyword>
<proteinExistence type="predicted"/>
<evidence type="ECO:0000256" key="1">
    <source>
        <dbReference type="SAM" id="Phobius"/>
    </source>
</evidence>
<dbReference type="AlphaFoldDB" id="A0A4R0P562"/>
<dbReference type="OrthoDB" id="9804804at2"/>
<feature type="domain" description="Inner membrane protein YgaP-like transmembrane" evidence="2">
    <location>
        <begin position="7"/>
        <end position="74"/>
    </location>
</feature>
<dbReference type="EMBL" id="SJST01000008">
    <property type="protein sequence ID" value="TCD11981.1"/>
    <property type="molecule type" value="Genomic_DNA"/>
</dbReference>
<evidence type="ECO:0000259" key="2">
    <source>
        <dbReference type="Pfam" id="PF11127"/>
    </source>
</evidence>
<dbReference type="InterPro" id="IPR021309">
    <property type="entry name" value="YgaP-like_TM"/>
</dbReference>
<organism evidence="3 4">
    <name type="scientific">Oricola cellulosilytica</name>
    <dbReference type="NCBI Taxonomy" id="1429082"/>
    <lineage>
        <taxon>Bacteria</taxon>
        <taxon>Pseudomonadati</taxon>
        <taxon>Pseudomonadota</taxon>
        <taxon>Alphaproteobacteria</taxon>
        <taxon>Hyphomicrobiales</taxon>
        <taxon>Ahrensiaceae</taxon>
        <taxon>Oricola</taxon>
    </lineage>
</organism>
<keyword evidence="1" id="KW-0472">Membrane</keyword>
<feature type="transmembrane region" description="Helical" evidence="1">
    <location>
        <begin position="12"/>
        <end position="31"/>
    </location>
</feature>
<accession>A0A4R0P562</accession>
<keyword evidence="1" id="KW-0812">Transmembrane</keyword>
<name>A0A4R0P562_9HYPH</name>
<evidence type="ECO:0000313" key="3">
    <source>
        <dbReference type="EMBL" id="TCD11981.1"/>
    </source>
</evidence>
<evidence type="ECO:0000313" key="4">
    <source>
        <dbReference type="Proteomes" id="UP000291301"/>
    </source>
</evidence>
<keyword evidence="1" id="KW-1133">Transmembrane helix</keyword>
<reference evidence="3 4" key="1">
    <citation type="journal article" date="2015" name="Antonie Van Leeuwenhoek">
        <title>Oricola cellulosilytica gen. nov., sp. nov., a cellulose-degrading bacterium of the family Phyllobacteriaceae isolated from surface seashore water, and emended descriptions of Mesorhizobium loti and Phyllobacterium myrsinacearum.</title>
        <authorList>
            <person name="Hameed A."/>
            <person name="Shahina M."/>
            <person name="Lai W.A."/>
            <person name="Lin S.Y."/>
            <person name="Young L.S."/>
            <person name="Liu Y.C."/>
            <person name="Hsu Y.H."/>
            <person name="Young C.C."/>
        </authorList>
    </citation>
    <scope>NUCLEOTIDE SEQUENCE [LARGE SCALE GENOMIC DNA]</scope>
    <source>
        <strain evidence="3 4">KCTC 52183</strain>
    </source>
</reference>
<dbReference type="Pfam" id="PF11127">
    <property type="entry name" value="YgaP-like_TM"/>
    <property type="match status" value="1"/>
</dbReference>
<sequence>MPVLKIANVGTLDRIVRLVAGTLLVALPYIFPTLVFENPVMRWGIPLIGIILIGTAVLRVCPLYRLFGISTCKVD</sequence>
<comment type="caution">
    <text evidence="3">The sequence shown here is derived from an EMBL/GenBank/DDBJ whole genome shotgun (WGS) entry which is preliminary data.</text>
</comment>
<protein>
    <submittedName>
        <fullName evidence="3">DUF2892 domain-containing protein</fullName>
    </submittedName>
</protein>
<gene>
    <name evidence="3" type="ORF">E0D97_16555</name>
</gene>
<feature type="transmembrane region" description="Helical" evidence="1">
    <location>
        <begin position="43"/>
        <end position="61"/>
    </location>
</feature>